<dbReference type="Pfam" id="PF11104">
    <property type="entry name" value="PilM_2"/>
    <property type="match status" value="1"/>
</dbReference>
<dbReference type="Proteomes" id="UP001176021">
    <property type="component" value="Unassembled WGS sequence"/>
</dbReference>
<dbReference type="Gene3D" id="3.30.420.40">
    <property type="match status" value="2"/>
</dbReference>
<keyword evidence="2" id="KW-1185">Reference proteome</keyword>
<evidence type="ECO:0000313" key="1">
    <source>
        <dbReference type="EMBL" id="MDO0822881.1"/>
    </source>
</evidence>
<dbReference type="PANTHER" id="PTHR32432">
    <property type="entry name" value="CELL DIVISION PROTEIN FTSA-RELATED"/>
    <property type="match status" value="1"/>
</dbReference>
<dbReference type="PANTHER" id="PTHR32432:SF3">
    <property type="entry name" value="ETHANOLAMINE UTILIZATION PROTEIN EUTJ"/>
    <property type="match status" value="1"/>
</dbReference>
<comment type="caution">
    <text evidence="1">The sequence shown here is derived from an EMBL/GenBank/DDBJ whole genome shotgun (WGS) entry which is preliminary data.</text>
</comment>
<sequence>MFKQKQWLAVIKGNHWVVAKVARHKSKLDILHLLEFRAGSENEFQSVQDQLGEDLRLQKEDLKEEKQSNAVGKTDLLKEWLNKNRIPVNKLRIAVSCQGVITRMITLPLMSTQDLDRLLTEQVDQYFTLNILDYVVDYRVLEHFKEDGEMRLRVLLAALPKYQWKKLWSEWEEIGFKPKVVDLAADGLARLYSQLTLKGKNQTNIAELGTPLDLAIVDLSAERVEFILLEQGVFFLFSDLEVSLNELDQVAITVHAQGLDHGQAEEGEDSQLQTAKLNAWAKKEIEMTLGSVLQSLSEFFSFFAARHFGKSIDRIYITGDYVNLPYLQEIFENNLEITTQIGFPNAWSPCFSKKMSIHQKNGMKYGSLYGLALREG</sequence>
<organism evidence="1 2">
    <name type="scientific">Desulfosporosinus nitroreducens</name>
    <dbReference type="NCBI Taxonomy" id="2018668"/>
    <lineage>
        <taxon>Bacteria</taxon>
        <taxon>Bacillati</taxon>
        <taxon>Bacillota</taxon>
        <taxon>Clostridia</taxon>
        <taxon>Eubacteriales</taxon>
        <taxon>Desulfitobacteriaceae</taxon>
        <taxon>Desulfosporosinus</taxon>
    </lineage>
</organism>
<dbReference type="RefSeq" id="WP_301999508.1">
    <property type="nucleotide sequence ID" value="NZ_JAMJEV010000006.1"/>
</dbReference>
<dbReference type="EMBL" id="JAMJEV010000006">
    <property type="protein sequence ID" value="MDO0822881.1"/>
    <property type="molecule type" value="Genomic_DNA"/>
</dbReference>
<dbReference type="InterPro" id="IPR050696">
    <property type="entry name" value="FtsA/MreB"/>
</dbReference>
<dbReference type="SUPFAM" id="SSF53067">
    <property type="entry name" value="Actin-like ATPase domain"/>
    <property type="match status" value="1"/>
</dbReference>
<dbReference type="Gene3D" id="3.30.1490.300">
    <property type="match status" value="1"/>
</dbReference>
<evidence type="ECO:0000313" key="2">
    <source>
        <dbReference type="Proteomes" id="UP001176021"/>
    </source>
</evidence>
<proteinExistence type="predicted"/>
<dbReference type="InterPro" id="IPR005883">
    <property type="entry name" value="PilM"/>
</dbReference>
<protein>
    <submittedName>
        <fullName evidence="1">Pilus assembly protein PilM</fullName>
    </submittedName>
</protein>
<dbReference type="InterPro" id="IPR043129">
    <property type="entry name" value="ATPase_NBD"/>
</dbReference>
<accession>A0ABT8QNJ7</accession>
<name>A0ABT8QNJ7_9FIRM</name>
<reference evidence="1" key="1">
    <citation type="submission" date="2022-05" db="EMBL/GenBank/DDBJ databases">
        <title>Expanded diversity of anoxic marine methylotrophy in a Black Sea sulfate reducing microorganism.</title>
        <authorList>
            <person name="Fischer P.Q."/>
            <person name="Stams A.J.M."/>
            <person name="Villanueva L."/>
            <person name="Sousa D.Z."/>
        </authorList>
    </citation>
    <scope>NUCLEOTIDE SEQUENCE</scope>
    <source>
        <strain evidence="1">P130</strain>
    </source>
</reference>
<gene>
    <name evidence="1" type="primary">pilM</name>
    <name evidence="1" type="ORF">M8H41_08450</name>
</gene>